<keyword evidence="3 8" id="KW-0479">Metal-binding</keyword>
<evidence type="ECO:0000256" key="2">
    <source>
        <dbReference type="ARBA" id="ARBA00022598"/>
    </source>
</evidence>
<feature type="binding site" evidence="8">
    <location>
        <begin position="113"/>
        <end position="116"/>
    </location>
    <ligand>
        <name>IMP</name>
        <dbReference type="ChEBI" id="CHEBI:58053"/>
    </ligand>
</feature>
<gene>
    <name evidence="11" type="ORF">G6F50_015740</name>
</gene>
<evidence type="ECO:0000256" key="1">
    <source>
        <dbReference type="ARBA" id="ARBA00003779"/>
    </source>
</evidence>
<dbReference type="PROSITE" id="PS01266">
    <property type="entry name" value="ADENYLOSUCCIN_SYN_1"/>
    <property type="match status" value="1"/>
</dbReference>
<dbReference type="GO" id="GO:0044208">
    <property type="term" value="P:'de novo' AMP biosynthetic process"/>
    <property type="evidence" value="ECO:0007669"/>
    <property type="project" value="UniProtKB-UniRule"/>
</dbReference>
<dbReference type="SMART" id="SM00788">
    <property type="entry name" value="Adenylsucc_synt"/>
    <property type="match status" value="1"/>
</dbReference>
<feature type="region of interest" description="Disordered" evidence="10">
    <location>
        <begin position="1"/>
        <end position="90"/>
    </location>
</feature>
<reference evidence="11 12" key="1">
    <citation type="journal article" date="2020" name="Microb. Genom.">
        <title>Genetic diversity of clinical and environmental Mucorales isolates obtained from an investigation of mucormycosis cases among solid organ transplant recipients.</title>
        <authorList>
            <person name="Nguyen M.H."/>
            <person name="Kaul D."/>
            <person name="Muto C."/>
            <person name="Cheng S.J."/>
            <person name="Richter R.A."/>
            <person name="Bruno V.M."/>
            <person name="Liu G."/>
            <person name="Beyhan S."/>
            <person name="Sundermann A.J."/>
            <person name="Mounaud S."/>
            <person name="Pasculle A.W."/>
            <person name="Nierman W.C."/>
            <person name="Driscoll E."/>
            <person name="Cumbie R."/>
            <person name="Clancy C.J."/>
            <person name="Dupont C.L."/>
        </authorList>
    </citation>
    <scope>NUCLEOTIDE SEQUENCE [LARGE SCALE GENOMIC DNA]</scope>
    <source>
        <strain evidence="11 12">GL24</strain>
    </source>
</reference>
<dbReference type="HAMAP" id="MF_00011">
    <property type="entry name" value="Adenylosucc_synth"/>
    <property type="match status" value="1"/>
</dbReference>
<comment type="similarity">
    <text evidence="8 9">Belongs to the adenylosuccinate synthetase family.</text>
</comment>
<feature type="binding site" evidence="8">
    <location>
        <begin position="112"/>
        <end position="118"/>
    </location>
    <ligand>
        <name>GTP</name>
        <dbReference type="ChEBI" id="CHEBI:37565"/>
    </ligand>
</feature>
<keyword evidence="8" id="KW-0963">Cytoplasm</keyword>
<dbReference type="PANTHER" id="PTHR11846">
    <property type="entry name" value="ADENYLOSUCCINATE SYNTHETASE"/>
    <property type="match status" value="1"/>
</dbReference>
<keyword evidence="4 8" id="KW-0547">Nucleotide-binding</keyword>
<feature type="binding site" evidence="8">
    <location>
        <begin position="140"/>
        <end position="142"/>
    </location>
    <ligand>
        <name>GTP</name>
        <dbReference type="ChEBI" id="CHEBI:37565"/>
    </ligand>
</feature>
<organism evidence="11 12">
    <name type="scientific">Rhizopus delemar</name>
    <dbReference type="NCBI Taxonomy" id="936053"/>
    <lineage>
        <taxon>Eukaryota</taxon>
        <taxon>Fungi</taxon>
        <taxon>Fungi incertae sedis</taxon>
        <taxon>Mucoromycota</taxon>
        <taxon>Mucoromycotina</taxon>
        <taxon>Mucoromycetes</taxon>
        <taxon>Mucorales</taxon>
        <taxon>Mucorineae</taxon>
        <taxon>Rhizopodaceae</taxon>
        <taxon>Rhizopus</taxon>
    </lineage>
</organism>
<dbReference type="InterPro" id="IPR027417">
    <property type="entry name" value="P-loop_NTPase"/>
</dbReference>
<keyword evidence="12" id="KW-1185">Reference proteome</keyword>
<evidence type="ECO:0000256" key="9">
    <source>
        <dbReference type="RuleBase" id="RU000520"/>
    </source>
</evidence>
<evidence type="ECO:0000256" key="8">
    <source>
        <dbReference type="HAMAP-Rule" id="MF_03125"/>
    </source>
</evidence>
<evidence type="ECO:0000256" key="10">
    <source>
        <dbReference type="SAM" id="MobiDB-lite"/>
    </source>
</evidence>
<feature type="active site" description="Proton donor" evidence="8">
    <location>
        <position position="141"/>
    </location>
</feature>
<comment type="catalytic activity">
    <reaction evidence="8 9">
        <text>IMP + L-aspartate + GTP = N(6)-(1,2-dicarboxyethyl)-AMP + GDP + phosphate + 2 H(+)</text>
        <dbReference type="Rhea" id="RHEA:15753"/>
        <dbReference type="ChEBI" id="CHEBI:15378"/>
        <dbReference type="ChEBI" id="CHEBI:29991"/>
        <dbReference type="ChEBI" id="CHEBI:37565"/>
        <dbReference type="ChEBI" id="CHEBI:43474"/>
        <dbReference type="ChEBI" id="CHEBI:57567"/>
        <dbReference type="ChEBI" id="CHEBI:58053"/>
        <dbReference type="ChEBI" id="CHEBI:58189"/>
        <dbReference type="EC" id="6.3.4.4"/>
    </reaction>
</comment>
<evidence type="ECO:0000313" key="12">
    <source>
        <dbReference type="Proteomes" id="UP000740926"/>
    </source>
</evidence>
<dbReference type="Pfam" id="PF00709">
    <property type="entry name" value="Adenylsucc_synt"/>
    <property type="match status" value="1"/>
</dbReference>
<dbReference type="SUPFAM" id="SSF52540">
    <property type="entry name" value="P-loop containing nucleoside triphosphate hydrolases"/>
    <property type="match status" value="1"/>
</dbReference>
<evidence type="ECO:0000256" key="4">
    <source>
        <dbReference type="ARBA" id="ARBA00022741"/>
    </source>
</evidence>
<dbReference type="InterPro" id="IPR018220">
    <property type="entry name" value="Adenylosuccin_syn_GTP-bd"/>
</dbReference>
<feature type="binding site" evidence="8">
    <location>
        <position position="113"/>
    </location>
    <ligand>
        <name>Mg(2+)</name>
        <dbReference type="ChEBI" id="CHEBI:18420"/>
    </ligand>
</feature>
<dbReference type="GO" id="GO:0005525">
    <property type="term" value="F:GTP binding"/>
    <property type="evidence" value="ECO:0007669"/>
    <property type="project" value="UniProtKB-UniRule"/>
</dbReference>
<protein>
    <recommendedName>
        <fullName evidence="8 9">Adenylosuccinate synthetase</fullName>
        <shortName evidence="8">AMPSase</shortName>
        <shortName evidence="8">AdSS</shortName>
        <ecNumber evidence="8 9">6.3.4.4</ecNumber>
    </recommendedName>
    <alternativeName>
        <fullName evidence="8">IMP--aspartate ligase</fullName>
    </alternativeName>
</protein>
<feature type="binding site" evidence="8">
    <location>
        <begin position="138"/>
        <end position="141"/>
    </location>
    <ligand>
        <name>IMP</name>
        <dbReference type="ChEBI" id="CHEBI:58053"/>
    </ligand>
</feature>
<accession>A0A9P6XW37</accession>
<comment type="caution">
    <text evidence="8">Lacks conserved residue(s) required for the propagation of feature annotation.</text>
</comment>
<comment type="function">
    <text evidence="1">Plays an important role in the de novo pathway and in the salvage pathway of purine nucleotide biosynthesis. Catalyzes the first committed step in the biosynthesis of AMP from IMP.</text>
</comment>
<comment type="pathway">
    <text evidence="8 9">Purine metabolism; AMP biosynthesis via de novo pathway; AMP from IMP: step 1/2.</text>
</comment>
<dbReference type="Proteomes" id="UP000740926">
    <property type="component" value="Unassembled WGS sequence"/>
</dbReference>
<comment type="caution">
    <text evidence="11">The sequence shown here is derived from an EMBL/GenBank/DDBJ whole genome shotgun (WGS) entry which is preliminary data.</text>
</comment>
<name>A0A9P6XW37_9FUNG</name>
<dbReference type="GO" id="GO:0046040">
    <property type="term" value="P:IMP metabolic process"/>
    <property type="evidence" value="ECO:0007669"/>
    <property type="project" value="TreeGrafter"/>
</dbReference>
<comment type="subcellular location">
    <subcellularLocation>
        <location evidence="8">Cytoplasm</location>
    </subcellularLocation>
</comment>
<dbReference type="GO" id="GO:0004019">
    <property type="term" value="F:adenylosuccinate synthase activity"/>
    <property type="evidence" value="ECO:0007669"/>
    <property type="project" value="UniProtKB-UniRule"/>
</dbReference>
<dbReference type="PANTHER" id="PTHR11846:SF0">
    <property type="entry name" value="ADENYLOSUCCINATE SYNTHETASE"/>
    <property type="match status" value="1"/>
</dbReference>
<dbReference type="EMBL" id="JAANIU010009041">
    <property type="protein sequence ID" value="KAG1533828.1"/>
    <property type="molecule type" value="Genomic_DNA"/>
</dbReference>
<comment type="function">
    <text evidence="8">Plays an important role in the de novo pathway and in the salvage pathway of purine nucleotide biosynthesis. Catalyzes the first commited step in the biosynthesis of AMP from IMP.</text>
</comment>
<dbReference type="InterPro" id="IPR042109">
    <property type="entry name" value="Adenylosuccinate_synth_dom1"/>
</dbReference>
<evidence type="ECO:0000256" key="3">
    <source>
        <dbReference type="ARBA" id="ARBA00022723"/>
    </source>
</evidence>
<proteinExistence type="inferred from homology"/>
<dbReference type="AlphaFoldDB" id="A0A9P6XW37"/>
<keyword evidence="7 8" id="KW-0342">GTP-binding</keyword>
<evidence type="ECO:0000256" key="7">
    <source>
        <dbReference type="ARBA" id="ARBA00023134"/>
    </source>
</evidence>
<dbReference type="InterPro" id="IPR001114">
    <property type="entry name" value="Adenylosuccinate_synthetase"/>
</dbReference>
<evidence type="ECO:0000256" key="6">
    <source>
        <dbReference type="ARBA" id="ARBA00022842"/>
    </source>
</evidence>
<dbReference type="GO" id="GO:0000287">
    <property type="term" value="F:magnesium ion binding"/>
    <property type="evidence" value="ECO:0007669"/>
    <property type="project" value="UniProtKB-UniRule"/>
</dbReference>
<keyword evidence="6 8" id="KW-0460">Magnesium</keyword>
<keyword evidence="2 8" id="KW-0436">Ligase</keyword>
<feature type="binding site" evidence="8">
    <location>
        <position position="140"/>
    </location>
    <ligand>
        <name>Mg(2+)</name>
        <dbReference type="ChEBI" id="CHEBI:18420"/>
    </ligand>
</feature>
<evidence type="ECO:0000313" key="11">
    <source>
        <dbReference type="EMBL" id="KAG1533828.1"/>
    </source>
</evidence>
<evidence type="ECO:0000256" key="5">
    <source>
        <dbReference type="ARBA" id="ARBA00022755"/>
    </source>
</evidence>
<keyword evidence="5 8" id="KW-0658">Purine biosynthesis</keyword>
<feature type="active site" description="Proton acceptor" evidence="8">
    <location>
        <position position="113"/>
    </location>
</feature>
<dbReference type="Gene3D" id="3.40.440.10">
    <property type="entry name" value="Adenylosuccinate Synthetase, subunit A, domain 1"/>
    <property type="match status" value="1"/>
</dbReference>
<sequence>MRGSALVDANLGWHCRPGPARPGGAADRPVKPPVGKVAPDPGNPDNAQKPDGPPRSAFSVSGPSIAGAPRLEPPSRCWPAPPRFTRPRPRWPQQIEEPVMGQSVVVLGAQWGDEGKGKIVDLLPEEIGAVVRVQGGHNAGHTLVINGKKTVLHLIPSGILRDDALRKSPSWKPPAWKCVRA</sequence>
<comment type="function">
    <text evidence="9">Plays an important role in the de novo pathway of purine nucleotide biosynthesis.</text>
</comment>
<comment type="subunit">
    <text evidence="8">Homodimer.</text>
</comment>
<comment type="cofactor">
    <cofactor evidence="8">
        <name>Mg(2+)</name>
        <dbReference type="ChEBI" id="CHEBI:18420"/>
    </cofactor>
    <text evidence="8">Binds 1 Mg(2+) ion per subunit.</text>
</comment>
<dbReference type="GO" id="GO:0005737">
    <property type="term" value="C:cytoplasm"/>
    <property type="evidence" value="ECO:0007669"/>
    <property type="project" value="UniProtKB-SubCell"/>
</dbReference>
<dbReference type="EC" id="6.3.4.4" evidence="8 9"/>